<accession>A0AAU7CSL4</accession>
<proteinExistence type="predicted"/>
<gene>
    <name evidence="2" type="ORF">V5E97_19440</name>
</gene>
<name>A0AAU7CSL4_9BACT</name>
<evidence type="ECO:0000256" key="1">
    <source>
        <dbReference type="SAM" id="SignalP"/>
    </source>
</evidence>
<feature type="signal peptide" evidence="1">
    <location>
        <begin position="1"/>
        <end position="27"/>
    </location>
</feature>
<organism evidence="2">
    <name type="scientific">Singulisphaera sp. Ch08</name>
    <dbReference type="NCBI Taxonomy" id="3120278"/>
    <lineage>
        <taxon>Bacteria</taxon>
        <taxon>Pseudomonadati</taxon>
        <taxon>Planctomycetota</taxon>
        <taxon>Planctomycetia</taxon>
        <taxon>Isosphaerales</taxon>
        <taxon>Isosphaeraceae</taxon>
        <taxon>Singulisphaera</taxon>
    </lineage>
</organism>
<feature type="chain" id="PRO_5043728040" description="Gluconolactonase" evidence="1">
    <location>
        <begin position="28"/>
        <end position="188"/>
    </location>
</feature>
<evidence type="ECO:0008006" key="3">
    <source>
        <dbReference type="Google" id="ProtNLM"/>
    </source>
</evidence>
<evidence type="ECO:0000313" key="2">
    <source>
        <dbReference type="EMBL" id="XBH08127.1"/>
    </source>
</evidence>
<dbReference type="AlphaFoldDB" id="A0AAU7CSL4"/>
<sequence>MPFRCHLLRRIALGSIAVVLTSLGADAPTQTIETDGLTFEAPGAWKKLTPSSFMRKAQMSVAPVKGDEEPAELILFAFPGGAGGVDENIKRWRSGFKGEGGDLPKVEKKIVKGKNVEVTRVEIAGHYIAPLAPGSPQANDKPNFRLLGGIVQSGGTGYFLKLVGPDKTVAAASKGFDELLASMKAVTK</sequence>
<protein>
    <recommendedName>
        <fullName evidence="3">Gluconolactonase</fullName>
    </recommendedName>
</protein>
<reference evidence="2" key="1">
    <citation type="submission" date="2024-05" db="EMBL/GenBank/DDBJ databases">
        <title>Planctomycetes of the genus Singulisphaera possess chitinolytic capabilities.</title>
        <authorList>
            <person name="Ivanova A."/>
        </authorList>
    </citation>
    <scope>NUCLEOTIDE SEQUENCE</scope>
    <source>
        <strain evidence="2">Ch08T</strain>
    </source>
</reference>
<dbReference type="EMBL" id="CP155447">
    <property type="protein sequence ID" value="XBH08127.1"/>
    <property type="molecule type" value="Genomic_DNA"/>
</dbReference>
<dbReference type="RefSeq" id="WP_406700965.1">
    <property type="nucleotide sequence ID" value="NZ_CP155447.1"/>
</dbReference>
<keyword evidence="1" id="KW-0732">Signal</keyword>